<keyword evidence="4" id="KW-0539">Nucleus</keyword>
<dbReference type="AlphaFoldDB" id="A0AB32VTL1"/>
<evidence type="ECO:0000256" key="3">
    <source>
        <dbReference type="ARBA" id="ARBA00023163"/>
    </source>
</evidence>
<dbReference type="InterPro" id="IPR036093">
    <property type="entry name" value="NAC_dom_sf"/>
</dbReference>
<feature type="domain" description="NAC" evidence="6">
    <location>
        <begin position="3"/>
        <end position="163"/>
    </location>
</feature>
<feature type="compositionally biased region" description="Polar residues" evidence="5">
    <location>
        <begin position="177"/>
        <end position="201"/>
    </location>
</feature>
<dbReference type="Gramene" id="Tc01v2_t027720.1">
    <property type="protein sequence ID" value="Tc01v2_p027720.1"/>
    <property type="gene ID" value="Tc01v2_g027720"/>
</dbReference>
<dbReference type="Proteomes" id="UP000694886">
    <property type="component" value="Chromosome 1"/>
</dbReference>
<sequence>MNYVKGFRFHPTDAEAIEHLWDKRVLDRDSIVQVGDFLVPVITQLEDICEFQPWELPGRSELEAGDNLWYFFCSPKYKYRNSTRKNRVTREGYWKPTGTPREILTTYNGQEIRGSRQTLVFYRGRVSDEKKNENKTQWVIHEFEIPLNLPNQKSIALCRLKKKYGKVDVSRGEEGQSSHSLPPNLENQATNNAIPKDQLNSNEPLTESEAFNEYSGNQTTFTTNEQDDDEFVDSLINNDEINTEQRSNQPFFVDENEGPKLPSNFPDHVADDDIPNNQEDFGGLVNQKPIALNDCVETLNSGRNSEHDNSSQSSIFIPNDQTTSIGGGNQQATLLAENESSSLAFENHVAESSVPMEHSEFDKFLREGLFMAELSHAPEGVEYYEFSANEQDDEFWNKNCFTTDEVLGSKQQNLAESFNFSSVSTMEPLYDPCPMESSRKRLRIESERLNRGEDIEAAPSQE</sequence>
<reference evidence="7" key="1">
    <citation type="journal article" date="1997" name="Nucleic Acids Res.">
        <title>tRNAscan-SE: a program for improved detection of transfer RNA genes in genomic sequence.</title>
        <authorList>
            <person name="Lowe T.M."/>
            <person name="Eddy S.R."/>
        </authorList>
    </citation>
    <scope>NUCLEOTIDE SEQUENCE [LARGE SCALE GENOMIC DNA]</scope>
    <source>
        <strain evidence="7">r\B97-61/B2</strain>
    </source>
</reference>
<protein>
    <submittedName>
        <fullName evidence="8">NAC domain-containing protein 4</fullName>
    </submittedName>
</protein>
<evidence type="ECO:0000256" key="5">
    <source>
        <dbReference type="SAM" id="MobiDB-lite"/>
    </source>
</evidence>
<gene>
    <name evidence="8" type="primary">LOC18613868</name>
</gene>
<keyword evidence="3" id="KW-0804">Transcription</keyword>
<evidence type="ECO:0000256" key="2">
    <source>
        <dbReference type="ARBA" id="ARBA00023125"/>
    </source>
</evidence>
<dbReference type="Gene3D" id="2.170.150.80">
    <property type="entry name" value="NAC domain"/>
    <property type="match status" value="1"/>
</dbReference>
<dbReference type="RefSeq" id="XP_007051381.2">
    <property type="nucleotide sequence ID" value="XM_007051319.2"/>
</dbReference>
<dbReference type="SUPFAM" id="SSF101941">
    <property type="entry name" value="NAC domain"/>
    <property type="match status" value="1"/>
</dbReference>
<keyword evidence="1" id="KW-0805">Transcription regulation</keyword>
<evidence type="ECO:0000313" key="8">
    <source>
        <dbReference type="RefSeq" id="XP_007051381.2"/>
    </source>
</evidence>
<evidence type="ECO:0000256" key="4">
    <source>
        <dbReference type="ARBA" id="ARBA00023242"/>
    </source>
</evidence>
<accession>A0AB32VTL1</accession>
<dbReference type="KEGG" id="tcc:18613868"/>
<dbReference type="PANTHER" id="PTHR31744:SF77">
    <property type="entry name" value="PROTEIN FEZ"/>
    <property type="match status" value="1"/>
</dbReference>
<proteinExistence type="predicted"/>
<dbReference type="GeneID" id="18613868"/>
<name>A0AB32VTL1_THECC</name>
<dbReference type="PROSITE" id="PS51005">
    <property type="entry name" value="NAC"/>
    <property type="match status" value="1"/>
</dbReference>
<dbReference type="GO" id="GO:0003677">
    <property type="term" value="F:DNA binding"/>
    <property type="evidence" value="ECO:0007669"/>
    <property type="project" value="UniProtKB-KW"/>
</dbReference>
<evidence type="ECO:0000256" key="1">
    <source>
        <dbReference type="ARBA" id="ARBA00023015"/>
    </source>
</evidence>
<feature type="region of interest" description="Disordered" evidence="5">
    <location>
        <begin position="169"/>
        <end position="201"/>
    </location>
</feature>
<dbReference type="Pfam" id="PF02365">
    <property type="entry name" value="NAM"/>
    <property type="match status" value="1"/>
</dbReference>
<dbReference type="PANTHER" id="PTHR31744">
    <property type="entry name" value="PROTEIN CUP-SHAPED COTYLEDON 2-RELATED"/>
    <property type="match status" value="1"/>
</dbReference>
<evidence type="ECO:0000313" key="7">
    <source>
        <dbReference type="Proteomes" id="UP000694886"/>
    </source>
</evidence>
<dbReference type="GO" id="GO:0006355">
    <property type="term" value="P:regulation of DNA-templated transcription"/>
    <property type="evidence" value="ECO:0007669"/>
    <property type="project" value="InterPro"/>
</dbReference>
<dbReference type="InterPro" id="IPR003441">
    <property type="entry name" value="NAC-dom"/>
</dbReference>
<evidence type="ECO:0000259" key="6">
    <source>
        <dbReference type="PROSITE" id="PS51005"/>
    </source>
</evidence>
<reference evidence="8" key="2">
    <citation type="submission" date="2025-08" db="UniProtKB">
        <authorList>
            <consortium name="RefSeq"/>
        </authorList>
    </citation>
    <scope>IDENTIFICATION</scope>
</reference>
<organism evidence="7 8">
    <name type="scientific">Theobroma cacao</name>
    <name type="common">Cacao</name>
    <name type="synonym">Cocoa</name>
    <dbReference type="NCBI Taxonomy" id="3641"/>
    <lineage>
        <taxon>Eukaryota</taxon>
        <taxon>Viridiplantae</taxon>
        <taxon>Streptophyta</taxon>
        <taxon>Embryophyta</taxon>
        <taxon>Tracheophyta</taxon>
        <taxon>Spermatophyta</taxon>
        <taxon>Magnoliopsida</taxon>
        <taxon>eudicotyledons</taxon>
        <taxon>Gunneridae</taxon>
        <taxon>Pentapetalae</taxon>
        <taxon>rosids</taxon>
        <taxon>malvids</taxon>
        <taxon>Malvales</taxon>
        <taxon>Malvaceae</taxon>
        <taxon>Byttnerioideae</taxon>
        <taxon>Theobroma</taxon>
    </lineage>
</organism>
<keyword evidence="2" id="KW-0238">DNA-binding</keyword>